<protein>
    <submittedName>
        <fullName evidence="1">Uncharacterized protein</fullName>
    </submittedName>
</protein>
<sequence>MLKDFNKQIQDNVICYDFSLETTVKDKVKELRSARKQLHEEKKDNSINLIEGEEAMTDNTTMIYPTLYSQILTPTLLSNTNVSQTFDKSLNDKNAFNISDFEADPSSLFDNIELKTIIDIEELAQVLKKEETSNNSFKNSYTNTTTQLHSNYAPLPSTSTQLTVHLNYNIQSPYTTYIVPSTFGQISTTANNNVNGYYCNYDVITTNANQNLNSYNYNFENRDTSIYNINESKKFFKNRIRQYTFSKNGTFSFQDSLNKMHSNKSQDSGNNSVIKSNDLGDIYDLLPKNLQYSSKDICTMEFSLPRVALVEHLLAISELLDLRFSESDVSKASV</sequence>
<accession>A0AAN7PTX3</accession>
<dbReference type="GO" id="GO:0043130">
    <property type="term" value="F:ubiquitin binding"/>
    <property type="evidence" value="ECO:0007669"/>
    <property type="project" value="InterPro"/>
</dbReference>
<reference evidence="2" key="1">
    <citation type="submission" date="2023-01" db="EMBL/GenBank/DDBJ databases">
        <title>Key to firefly adult light organ development and bioluminescence: homeobox transcription factors regulate luciferase expression and transportation to peroxisome.</title>
        <authorList>
            <person name="Fu X."/>
        </authorList>
    </citation>
    <scope>NUCLEOTIDE SEQUENCE [LARGE SCALE GENOMIC DNA]</scope>
</reference>
<dbReference type="GO" id="GO:0043162">
    <property type="term" value="P:ubiquitin-dependent protein catabolic process via the multivesicular body sorting pathway"/>
    <property type="evidence" value="ECO:0007669"/>
    <property type="project" value="InterPro"/>
</dbReference>
<dbReference type="Proteomes" id="UP001353858">
    <property type="component" value="Unassembled WGS sequence"/>
</dbReference>
<evidence type="ECO:0000313" key="2">
    <source>
        <dbReference type="Proteomes" id="UP001353858"/>
    </source>
</evidence>
<evidence type="ECO:0000313" key="1">
    <source>
        <dbReference type="EMBL" id="KAK4877084.1"/>
    </source>
</evidence>
<dbReference type="InterPro" id="IPR038870">
    <property type="entry name" value="UBAP1"/>
</dbReference>
<dbReference type="EMBL" id="JARPUR010000004">
    <property type="protein sequence ID" value="KAK4877084.1"/>
    <property type="molecule type" value="Genomic_DNA"/>
</dbReference>
<name>A0AAN7PTX3_9COLE</name>
<dbReference type="AlphaFoldDB" id="A0AAN7PTX3"/>
<gene>
    <name evidence="1" type="ORF">RN001_009590</name>
</gene>
<dbReference type="PANTHER" id="PTHR15960">
    <property type="entry name" value="LD44032P"/>
    <property type="match status" value="1"/>
</dbReference>
<dbReference type="GO" id="GO:0000813">
    <property type="term" value="C:ESCRT I complex"/>
    <property type="evidence" value="ECO:0007669"/>
    <property type="project" value="InterPro"/>
</dbReference>
<keyword evidence="2" id="KW-1185">Reference proteome</keyword>
<dbReference type="PANTHER" id="PTHR15960:SF5">
    <property type="entry name" value="LD44032P"/>
    <property type="match status" value="1"/>
</dbReference>
<organism evidence="1 2">
    <name type="scientific">Aquatica leii</name>
    <dbReference type="NCBI Taxonomy" id="1421715"/>
    <lineage>
        <taxon>Eukaryota</taxon>
        <taxon>Metazoa</taxon>
        <taxon>Ecdysozoa</taxon>
        <taxon>Arthropoda</taxon>
        <taxon>Hexapoda</taxon>
        <taxon>Insecta</taxon>
        <taxon>Pterygota</taxon>
        <taxon>Neoptera</taxon>
        <taxon>Endopterygota</taxon>
        <taxon>Coleoptera</taxon>
        <taxon>Polyphaga</taxon>
        <taxon>Elateriformia</taxon>
        <taxon>Elateroidea</taxon>
        <taxon>Lampyridae</taxon>
        <taxon>Luciolinae</taxon>
        <taxon>Aquatica</taxon>
    </lineage>
</organism>
<comment type="caution">
    <text evidence="1">The sequence shown here is derived from an EMBL/GenBank/DDBJ whole genome shotgun (WGS) entry which is preliminary data.</text>
</comment>
<proteinExistence type="predicted"/>